<comment type="caution">
    <text evidence="2">The sequence shown here is derived from an EMBL/GenBank/DDBJ whole genome shotgun (WGS) entry which is preliminary data.</text>
</comment>
<keyword evidence="1" id="KW-0472">Membrane</keyword>
<accession>A0AA42WAZ5</accession>
<keyword evidence="1" id="KW-1133">Transmembrane helix</keyword>
<dbReference type="InterPro" id="IPR010654">
    <property type="entry name" value="Phage_lambda_tail_I"/>
</dbReference>
<evidence type="ECO:0000313" key="3">
    <source>
        <dbReference type="Proteomes" id="UP001161276"/>
    </source>
</evidence>
<name>A0AA42WAZ5_9BURK</name>
<evidence type="ECO:0000256" key="1">
    <source>
        <dbReference type="SAM" id="Phobius"/>
    </source>
</evidence>
<feature type="transmembrane region" description="Helical" evidence="1">
    <location>
        <begin position="96"/>
        <end position="121"/>
    </location>
</feature>
<dbReference type="Proteomes" id="UP001161276">
    <property type="component" value="Unassembled WGS sequence"/>
</dbReference>
<organism evidence="2 3">
    <name type="scientific">Achromobacter marplatensis</name>
    <dbReference type="NCBI Taxonomy" id="470868"/>
    <lineage>
        <taxon>Bacteria</taxon>
        <taxon>Pseudomonadati</taxon>
        <taxon>Pseudomonadota</taxon>
        <taxon>Betaproteobacteria</taxon>
        <taxon>Burkholderiales</taxon>
        <taxon>Alcaligenaceae</taxon>
        <taxon>Achromobacter</taxon>
    </lineage>
</organism>
<sequence length="208" mass="21963">MNETEVRTILLYGPLRARFGREFRLAVSNMREAIHALSALVPGFRQYMVQAAASKQEFACLHGQRRIGEERLGEWLDSEEPIRIAMVVKGNKRGGLFQIVLGAVLIVAATIASGGVVAAAFAAEGLIGAAAWMGASLILGGVVQAISPQPQGLSASDSPENGASYAFNGPVNMVAQGNPIPIAYSDPDGFVWMGSATLSQGIYSEDQV</sequence>
<gene>
    <name evidence="2" type="ORF">N5K24_12015</name>
</gene>
<dbReference type="AlphaFoldDB" id="A0AA42WAZ5"/>
<feature type="transmembrane region" description="Helical" evidence="1">
    <location>
        <begin position="127"/>
        <end position="146"/>
    </location>
</feature>
<protein>
    <submittedName>
        <fullName evidence="2">Tail assembly protein</fullName>
    </submittedName>
</protein>
<dbReference type="RefSeq" id="WP_280027019.1">
    <property type="nucleotide sequence ID" value="NZ_JAOCKG010000004.1"/>
</dbReference>
<keyword evidence="1" id="KW-0812">Transmembrane</keyword>
<evidence type="ECO:0000313" key="2">
    <source>
        <dbReference type="EMBL" id="MDH2051128.1"/>
    </source>
</evidence>
<proteinExistence type="predicted"/>
<dbReference type="Pfam" id="PF06805">
    <property type="entry name" value="Lambda_tail_I"/>
    <property type="match status" value="1"/>
</dbReference>
<reference evidence="2" key="1">
    <citation type="submission" date="2022-09" db="EMBL/GenBank/DDBJ databases">
        <title>Intensive care unit water sources are persistently colonized with multi-drug resistant bacteria and are the site of extensive horizontal gene transfer of antibiotic resistance genes.</title>
        <authorList>
            <person name="Diorio-Toth L."/>
        </authorList>
    </citation>
    <scope>NUCLEOTIDE SEQUENCE</scope>
    <source>
        <strain evidence="2">GD03676</strain>
    </source>
</reference>
<dbReference type="EMBL" id="JAOCKG010000004">
    <property type="protein sequence ID" value="MDH2051128.1"/>
    <property type="molecule type" value="Genomic_DNA"/>
</dbReference>